<dbReference type="OrthoDB" id="276388at2759"/>
<dbReference type="InterPro" id="IPR023465">
    <property type="entry name" value="Riboflavin_kinase_dom_sf"/>
</dbReference>
<reference evidence="14 15" key="1">
    <citation type="submission" date="2014-04" db="EMBL/GenBank/DDBJ databases">
        <authorList>
            <consortium name="DOE Joint Genome Institute"/>
            <person name="Kuo A."/>
            <person name="Kohler A."/>
            <person name="Nagy L.G."/>
            <person name="Floudas D."/>
            <person name="Copeland A."/>
            <person name="Barry K.W."/>
            <person name="Cichocki N."/>
            <person name="Veneault-Fourrey C."/>
            <person name="LaButti K."/>
            <person name="Lindquist E.A."/>
            <person name="Lipzen A."/>
            <person name="Lundell T."/>
            <person name="Morin E."/>
            <person name="Murat C."/>
            <person name="Sun H."/>
            <person name="Tunlid A."/>
            <person name="Henrissat B."/>
            <person name="Grigoriev I.V."/>
            <person name="Hibbett D.S."/>
            <person name="Martin F."/>
            <person name="Nordberg H.P."/>
            <person name="Cantor M.N."/>
            <person name="Hua S.X."/>
        </authorList>
    </citation>
    <scope>NUCLEOTIDE SEQUENCE [LARGE SCALE GENOMIC DNA]</scope>
    <source>
        <strain evidence="14 15">Foug A</strain>
    </source>
</reference>
<reference evidence="15" key="2">
    <citation type="submission" date="2015-01" db="EMBL/GenBank/DDBJ databases">
        <title>Evolutionary Origins and Diversification of the Mycorrhizal Mutualists.</title>
        <authorList>
            <consortium name="DOE Joint Genome Institute"/>
            <consortium name="Mycorrhizal Genomics Consortium"/>
            <person name="Kohler A."/>
            <person name="Kuo A."/>
            <person name="Nagy L.G."/>
            <person name="Floudas D."/>
            <person name="Copeland A."/>
            <person name="Barry K.W."/>
            <person name="Cichocki N."/>
            <person name="Veneault-Fourrey C."/>
            <person name="LaButti K."/>
            <person name="Lindquist E.A."/>
            <person name="Lipzen A."/>
            <person name="Lundell T."/>
            <person name="Morin E."/>
            <person name="Murat C."/>
            <person name="Riley R."/>
            <person name="Ohm R."/>
            <person name="Sun H."/>
            <person name="Tunlid A."/>
            <person name="Henrissat B."/>
            <person name="Grigoriev I.V."/>
            <person name="Hibbett D.S."/>
            <person name="Martin F."/>
        </authorList>
    </citation>
    <scope>NUCLEOTIDE SEQUENCE [LARGE SCALE GENOMIC DNA]</scope>
    <source>
        <strain evidence="15">Foug A</strain>
    </source>
</reference>
<sequence>MAHEDSPKAPPAPFQTEAFRQTRPSIVGPDIPEPPYPILLEGTVQRGYGRGSKDLGCPTANLPDESLPDMADKVEPGVYYGYAQVLPSQENESKLRPEDHQVWPMAMSLGWNPFYKNERMSAEVHIMHDFPDDFYGHHMKVVVLGYVRPQLDYTSREALIEDIETDKKVALTSMARPAYQTYTSHTFFHSN</sequence>
<protein>
    <recommendedName>
        <fullName evidence="5">Riboflavin kinase</fullName>
        <ecNumber evidence="4">2.7.1.26</ecNumber>
    </recommendedName>
    <alternativeName>
        <fullName evidence="11">Flavin mononucleotide kinase 1</fullName>
    </alternativeName>
</protein>
<evidence type="ECO:0000256" key="9">
    <source>
        <dbReference type="ARBA" id="ARBA00022741"/>
    </source>
</evidence>
<evidence type="ECO:0000256" key="10">
    <source>
        <dbReference type="ARBA" id="ARBA00022840"/>
    </source>
</evidence>
<dbReference type="UniPathway" id="UPA00276">
    <property type="reaction ID" value="UER00406"/>
</dbReference>
<dbReference type="GO" id="GO:0008531">
    <property type="term" value="F:riboflavin kinase activity"/>
    <property type="evidence" value="ECO:0007669"/>
    <property type="project" value="UniProtKB-EC"/>
</dbReference>
<comment type="similarity">
    <text evidence="3">Belongs to the flavokinase family.</text>
</comment>
<evidence type="ECO:0000259" key="13">
    <source>
        <dbReference type="SMART" id="SM00904"/>
    </source>
</evidence>
<dbReference type="AlphaFoldDB" id="A0A0C3E4Y6"/>
<accession>A0A0C3E4Y6</accession>
<evidence type="ECO:0000256" key="6">
    <source>
        <dbReference type="ARBA" id="ARBA00022630"/>
    </source>
</evidence>
<feature type="region of interest" description="Disordered" evidence="12">
    <location>
        <begin position="1"/>
        <end position="36"/>
    </location>
</feature>
<evidence type="ECO:0000256" key="2">
    <source>
        <dbReference type="ARBA" id="ARBA00005201"/>
    </source>
</evidence>
<feature type="domain" description="Riboflavin kinase" evidence="13">
    <location>
        <begin position="33"/>
        <end position="175"/>
    </location>
</feature>
<evidence type="ECO:0000256" key="12">
    <source>
        <dbReference type="SAM" id="MobiDB-lite"/>
    </source>
</evidence>
<evidence type="ECO:0000256" key="3">
    <source>
        <dbReference type="ARBA" id="ARBA00010108"/>
    </source>
</evidence>
<keyword evidence="8" id="KW-0808">Transferase</keyword>
<evidence type="ECO:0000256" key="4">
    <source>
        <dbReference type="ARBA" id="ARBA00012105"/>
    </source>
</evidence>
<dbReference type="InterPro" id="IPR015865">
    <property type="entry name" value="Riboflavin_kinase_bac/euk"/>
</dbReference>
<comment type="function">
    <text evidence="1">Catalyzes the phosphorylation of riboflavin (vitamin B2) to form flavin mononucleotide (FMN) coenzyme.</text>
</comment>
<dbReference type="FunCoup" id="A0A0C3E4Y6">
    <property type="interactions" value="315"/>
</dbReference>
<evidence type="ECO:0000313" key="15">
    <source>
        <dbReference type="Proteomes" id="UP000053989"/>
    </source>
</evidence>
<keyword evidence="10" id="KW-0067">ATP-binding</keyword>
<dbReference type="SUPFAM" id="SSF82114">
    <property type="entry name" value="Riboflavin kinase-like"/>
    <property type="match status" value="1"/>
</dbReference>
<dbReference type="Proteomes" id="UP000053989">
    <property type="component" value="Unassembled WGS sequence"/>
</dbReference>
<evidence type="ECO:0000256" key="5">
    <source>
        <dbReference type="ARBA" id="ARBA00017394"/>
    </source>
</evidence>
<dbReference type="InterPro" id="IPR023468">
    <property type="entry name" value="Riboflavin_kinase"/>
</dbReference>
<dbReference type="PANTHER" id="PTHR22749">
    <property type="entry name" value="RIBOFLAVIN KINASE/FMN ADENYLYLTRANSFERASE"/>
    <property type="match status" value="1"/>
</dbReference>
<dbReference type="SMART" id="SM00904">
    <property type="entry name" value="Flavokinase"/>
    <property type="match status" value="1"/>
</dbReference>
<dbReference type="GO" id="GO:0009398">
    <property type="term" value="P:FMN biosynthetic process"/>
    <property type="evidence" value="ECO:0007669"/>
    <property type="project" value="UniProtKB-UniPathway"/>
</dbReference>
<comment type="pathway">
    <text evidence="2">Cofactor biosynthesis; FMN biosynthesis; FMN from riboflavin (ATP route): step 1/1.</text>
</comment>
<evidence type="ECO:0000256" key="11">
    <source>
        <dbReference type="ARBA" id="ARBA00029960"/>
    </source>
</evidence>
<name>A0A0C3E4Y6_9AGAM</name>
<evidence type="ECO:0000256" key="7">
    <source>
        <dbReference type="ARBA" id="ARBA00022643"/>
    </source>
</evidence>
<dbReference type="HOGENOM" id="CLU_048437_3_2_1"/>
<proteinExistence type="inferred from homology"/>
<keyword evidence="6" id="KW-0285">Flavoprotein</keyword>
<dbReference type="Gene3D" id="2.40.30.30">
    <property type="entry name" value="Riboflavin kinase-like"/>
    <property type="match status" value="1"/>
</dbReference>
<dbReference type="GO" id="GO:0005524">
    <property type="term" value="F:ATP binding"/>
    <property type="evidence" value="ECO:0007669"/>
    <property type="project" value="UniProtKB-KW"/>
</dbReference>
<dbReference type="EC" id="2.7.1.26" evidence="4"/>
<dbReference type="EMBL" id="KN822011">
    <property type="protein sequence ID" value="KIM67870.1"/>
    <property type="molecule type" value="Genomic_DNA"/>
</dbReference>
<dbReference type="Pfam" id="PF01687">
    <property type="entry name" value="Flavokinase"/>
    <property type="match status" value="1"/>
</dbReference>
<gene>
    <name evidence="14" type="ORF">SCLCIDRAFT_107040</name>
</gene>
<keyword evidence="15" id="KW-1185">Reference proteome</keyword>
<dbReference type="InParanoid" id="A0A0C3E4Y6"/>
<evidence type="ECO:0000313" key="14">
    <source>
        <dbReference type="EMBL" id="KIM67870.1"/>
    </source>
</evidence>
<dbReference type="STRING" id="1036808.A0A0C3E4Y6"/>
<evidence type="ECO:0000256" key="1">
    <source>
        <dbReference type="ARBA" id="ARBA00003572"/>
    </source>
</evidence>
<dbReference type="PANTHER" id="PTHR22749:SF6">
    <property type="entry name" value="RIBOFLAVIN KINASE"/>
    <property type="match status" value="1"/>
</dbReference>
<dbReference type="GO" id="GO:0009231">
    <property type="term" value="P:riboflavin biosynthetic process"/>
    <property type="evidence" value="ECO:0007669"/>
    <property type="project" value="InterPro"/>
</dbReference>
<keyword evidence="7" id="KW-0288">FMN</keyword>
<dbReference type="GO" id="GO:0005739">
    <property type="term" value="C:mitochondrion"/>
    <property type="evidence" value="ECO:0007669"/>
    <property type="project" value="TreeGrafter"/>
</dbReference>
<organism evidence="14 15">
    <name type="scientific">Scleroderma citrinum Foug A</name>
    <dbReference type="NCBI Taxonomy" id="1036808"/>
    <lineage>
        <taxon>Eukaryota</taxon>
        <taxon>Fungi</taxon>
        <taxon>Dikarya</taxon>
        <taxon>Basidiomycota</taxon>
        <taxon>Agaricomycotina</taxon>
        <taxon>Agaricomycetes</taxon>
        <taxon>Agaricomycetidae</taxon>
        <taxon>Boletales</taxon>
        <taxon>Sclerodermatineae</taxon>
        <taxon>Sclerodermataceae</taxon>
        <taxon>Scleroderma</taxon>
    </lineage>
</organism>
<evidence type="ECO:0000256" key="8">
    <source>
        <dbReference type="ARBA" id="ARBA00022679"/>
    </source>
</evidence>
<keyword evidence="9" id="KW-0547">Nucleotide-binding</keyword>